<organism evidence="1 2">
    <name type="scientific">Solimicrobium silvestre</name>
    <dbReference type="NCBI Taxonomy" id="2099400"/>
    <lineage>
        <taxon>Bacteria</taxon>
        <taxon>Pseudomonadati</taxon>
        <taxon>Pseudomonadota</taxon>
        <taxon>Betaproteobacteria</taxon>
        <taxon>Burkholderiales</taxon>
        <taxon>Oxalobacteraceae</taxon>
        <taxon>Solimicrobium</taxon>
    </lineage>
</organism>
<comment type="caution">
    <text evidence="1">The sequence shown here is derived from an EMBL/GenBank/DDBJ whole genome shotgun (WGS) entry which is preliminary data.</text>
</comment>
<keyword evidence="2" id="KW-1185">Reference proteome</keyword>
<dbReference type="Proteomes" id="UP000237839">
    <property type="component" value="Unassembled WGS sequence"/>
</dbReference>
<accession>A0A2S9H1L8</accession>
<dbReference type="EMBL" id="PUGF01000005">
    <property type="protein sequence ID" value="PRC93885.1"/>
    <property type="molecule type" value="Genomic_DNA"/>
</dbReference>
<name>A0A2S9H1L8_9BURK</name>
<evidence type="ECO:0000313" key="1">
    <source>
        <dbReference type="EMBL" id="PRC93885.1"/>
    </source>
</evidence>
<evidence type="ECO:0000313" key="2">
    <source>
        <dbReference type="Proteomes" id="UP000237839"/>
    </source>
</evidence>
<proteinExistence type="predicted"/>
<protein>
    <submittedName>
        <fullName evidence="1">Uncharacterized protein</fullName>
    </submittedName>
</protein>
<dbReference type="AlphaFoldDB" id="A0A2S9H1L8"/>
<reference evidence="1 2" key="1">
    <citation type="submission" date="2018-02" db="EMBL/GenBank/DDBJ databases">
        <title>Solimicrobium silvestre gen. nov., sp. nov., isolated from alpine forest soil.</title>
        <authorList>
            <person name="Margesin R."/>
            <person name="Albuquerque L."/>
            <person name="Zhang D.-C."/>
            <person name="Froufe H.J.C."/>
            <person name="Severino R."/>
            <person name="Roxo I."/>
            <person name="Egas C."/>
            <person name="Da Costa M.S."/>
        </authorList>
    </citation>
    <scope>NUCLEOTIDE SEQUENCE [LARGE SCALE GENOMIC DNA]</scope>
    <source>
        <strain evidence="1 2">S20-91</strain>
    </source>
</reference>
<sequence length="38" mass="4673">MGCLPYFEEYRLEHLLFSETIPNYTKKISYFKLIDKLK</sequence>
<gene>
    <name evidence="1" type="ORF">S2091_1494</name>
</gene>